<reference evidence="3" key="1">
    <citation type="submission" date="2025-08" db="UniProtKB">
        <authorList>
            <consortium name="RefSeq"/>
        </authorList>
    </citation>
    <scope>IDENTIFICATION</scope>
    <source>
        <tissue evidence="3">Whole Larva</tissue>
    </source>
</reference>
<dbReference type="InterPro" id="IPR036291">
    <property type="entry name" value="NAD(P)-bd_dom_sf"/>
</dbReference>
<dbReference type="PRINTS" id="PR00081">
    <property type="entry name" value="GDHRDH"/>
</dbReference>
<keyword evidence="1" id="KW-1133">Transmembrane helix</keyword>
<dbReference type="SUPFAM" id="SSF51735">
    <property type="entry name" value="NAD(P)-binding Rossmann-fold domains"/>
    <property type="match status" value="1"/>
</dbReference>
<evidence type="ECO:0000256" key="1">
    <source>
        <dbReference type="SAM" id="Phobius"/>
    </source>
</evidence>
<name>A0ABM1NC33_NICVS</name>
<protein>
    <submittedName>
        <fullName evidence="3">D-beta-hydroxybutyrate dehydrogenase, mitochondrial</fullName>
    </submittedName>
</protein>
<dbReference type="Gene3D" id="3.40.50.720">
    <property type="entry name" value="NAD(P)-binding Rossmann-like Domain"/>
    <property type="match status" value="1"/>
</dbReference>
<keyword evidence="1" id="KW-0812">Transmembrane</keyword>
<dbReference type="InterPro" id="IPR002347">
    <property type="entry name" value="SDR_fam"/>
</dbReference>
<dbReference type="Pfam" id="PF00106">
    <property type="entry name" value="adh_short"/>
    <property type="match status" value="1"/>
</dbReference>
<dbReference type="RefSeq" id="XP_017784383.1">
    <property type="nucleotide sequence ID" value="XM_017928894.1"/>
</dbReference>
<keyword evidence="1" id="KW-0472">Membrane</keyword>
<evidence type="ECO:0000313" key="3">
    <source>
        <dbReference type="RefSeq" id="XP_017784383.1"/>
    </source>
</evidence>
<dbReference type="PANTHER" id="PTHR43313">
    <property type="entry name" value="SHORT-CHAIN DEHYDROGENASE/REDUCTASE FAMILY 9C"/>
    <property type="match status" value="1"/>
</dbReference>
<feature type="transmembrane region" description="Helical" evidence="1">
    <location>
        <begin position="6"/>
        <end position="29"/>
    </location>
</feature>
<evidence type="ECO:0000313" key="2">
    <source>
        <dbReference type="Proteomes" id="UP000695000"/>
    </source>
</evidence>
<accession>A0ABM1NC33</accession>
<dbReference type="Proteomes" id="UP000695000">
    <property type="component" value="Unplaced"/>
</dbReference>
<gene>
    <name evidence="3" type="primary">LOC108568041</name>
</gene>
<dbReference type="PANTHER" id="PTHR43313:SF36">
    <property type="entry name" value="D-BETA-HYDROXYBUTYRATE DEHYDROGENASE, MITOCHONDRIAL"/>
    <property type="match status" value="1"/>
</dbReference>
<organism evidence="2 3">
    <name type="scientific">Nicrophorus vespilloides</name>
    <name type="common">Boreal carrion beetle</name>
    <dbReference type="NCBI Taxonomy" id="110193"/>
    <lineage>
        <taxon>Eukaryota</taxon>
        <taxon>Metazoa</taxon>
        <taxon>Ecdysozoa</taxon>
        <taxon>Arthropoda</taxon>
        <taxon>Hexapoda</taxon>
        <taxon>Insecta</taxon>
        <taxon>Pterygota</taxon>
        <taxon>Neoptera</taxon>
        <taxon>Endopterygota</taxon>
        <taxon>Coleoptera</taxon>
        <taxon>Polyphaga</taxon>
        <taxon>Staphyliniformia</taxon>
        <taxon>Silphidae</taxon>
        <taxon>Nicrophorinae</taxon>
        <taxon>Nicrophorus</taxon>
    </lineage>
</organism>
<proteinExistence type="predicted"/>
<keyword evidence="2" id="KW-1185">Reference proteome</keyword>
<sequence length="319" mass="34477">MDEQTALVLALQLVALFSIAGALLLYLLCKIKPESGVESEESSPGAGKPVLVTSCDNAIGLQIALHLADRGYRVFAGLKDGAASGDSNDSASARVIRGWLKHRESLASISLQGTIVALPLDVNREDLLHESVDIIRAHLPAGKDGLWAVINTSGVMYRGRLEQQDVTHWDAILRTNVVGMLRVARTFQTLLRSSQGRIITLGNSEGEEAGLVAYTASRYAIQGASNALREELATSGVKVITLNPKGLSMDFMLTTPKLISKPDAEVSVDIFGHLEFQPIVLPPSALHVVNVAITCGNPKRNYTLLKKQLWRKPLHIFTA</sequence>
<dbReference type="GeneID" id="108568041"/>